<dbReference type="Pfam" id="PF12306">
    <property type="entry name" value="PixA"/>
    <property type="match status" value="1"/>
</dbReference>
<evidence type="ECO:0008006" key="3">
    <source>
        <dbReference type="Google" id="ProtNLM"/>
    </source>
</evidence>
<dbReference type="EMBL" id="CP003190">
    <property type="protein sequence ID" value="AGL84519.1"/>
    <property type="molecule type" value="Genomic_DNA"/>
</dbReference>
<sequence>MNENIVDILVTIDVDTILESNGKTFDGGNTLTLSQHSATPTQLYNYYSNGQRLSDQVVYMVARRDNTDGPDGGSELAVNLRQGDIVRWRATSLSKGMYNAVLLYQYTQTNPVPSAGNPPYLTDVTPIVLDSTPLPIIDKDNPAGQPIAQSVQNYYWQANATRVGSRITYTWAFMILDSNNKVIAYCSWDPYFSIH</sequence>
<dbReference type="InterPro" id="IPR038712">
    <property type="entry name" value="PixA-like_sf"/>
</dbReference>
<proteinExistence type="predicted"/>
<accession>A0A2C9ELQ4</accession>
<dbReference type="GeneID" id="57475742"/>
<protein>
    <recommendedName>
        <fullName evidence="3">Inclusion body protein</fullName>
    </recommendedName>
</protein>
<dbReference type="Gene3D" id="2.60.40.3910">
    <property type="entry name" value="Inclusion body protein"/>
    <property type="match status" value="1"/>
</dbReference>
<reference evidence="2" key="1">
    <citation type="journal article" date="2014" name="Genome Announc.">
        <title>Full-genome sequence of the plant growth-promoting bacterium Pseudomonas protegens CHA0.</title>
        <authorList>
            <person name="Jousset A."/>
            <person name="Schuldes J."/>
            <person name="Keel C."/>
            <person name="Maurhofer M."/>
            <person name="Daniel R."/>
            <person name="Scheu S."/>
            <person name="Thuermer A."/>
        </authorList>
    </citation>
    <scope>NUCLEOTIDE SEQUENCE [LARGE SCALE GENOMIC DNA]</scope>
    <source>
        <strain evidence="2">DSM 19095 / LMG 27888 / CFBP 6595 / CHA0</strain>
    </source>
</reference>
<gene>
    <name evidence="1" type="ORF">PFLCHA0_c27480</name>
</gene>
<evidence type="ECO:0000313" key="2">
    <source>
        <dbReference type="Proteomes" id="UP000013940"/>
    </source>
</evidence>
<name>A0A2C9ELQ4_PSEPH</name>
<evidence type="ECO:0000313" key="1">
    <source>
        <dbReference type="EMBL" id="AGL84519.1"/>
    </source>
</evidence>
<dbReference type="RefSeq" id="WP_011060980.1">
    <property type="nucleotide sequence ID" value="NC_021237.1"/>
</dbReference>
<dbReference type="KEGG" id="pprc:PFLCHA0_c27480"/>
<dbReference type="InterPro" id="IPR021087">
    <property type="entry name" value="Uncharacterised_PixA/AidA"/>
</dbReference>
<organism evidence="1 2">
    <name type="scientific">Pseudomonas protegens (strain DSM 19095 / LMG 27888 / CFBP 6595 / CHA0)</name>
    <dbReference type="NCBI Taxonomy" id="1124983"/>
    <lineage>
        <taxon>Bacteria</taxon>
        <taxon>Pseudomonadati</taxon>
        <taxon>Pseudomonadota</taxon>
        <taxon>Gammaproteobacteria</taxon>
        <taxon>Pseudomonadales</taxon>
        <taxon>Pseudomonadaceae</taxon>
        <taxon>Pseudomonas</taxon>
    </lineage>
</organism>
<dbReference type="eggNOG" id="ENOG50300VW">
    <property type="taxonomic scope" value="Bacteria"/>
</dbReference>
<dbReference type="HOGENOM" id="CLU_108026_2_0_6"/>
<dbReference type="Proteomes" id="UP000013940">
    <property type="component" value="Chromosome"/>
</dbReference>
<dbReference type="AlphaFoldDB" id="A0A2C9ELQ4"/>